<dbReference type="PANTHER" id="PTHR24006:SF687">
    <property type="entry name" value="UBIQUITIN CARBOXYL-TERMINAL HYDROLASE 10"/>
    <property type="match status" value="1"/>
</dbReference>
<evidence type="ECO:0000256" key="6">
    <source>
        <dbReference type="RuleBase" id="RU366025"/>
    </source>
</evidence>
<keyword evidence="3 6" id="KW-0833">Ubl conjugation pathway</keyword>
<organism evidence="9 10">
    <name type="scientific">Sugiyamaella lignohabitans</name>
    <dbReference type="NCBI Taxonomy" id="796027"/>
    <lineage>
        <taxon>Eukaryota</taxon>
        <taxon>Fungi</taxon>
        <taxon>Dikarya</taxon>
        <taxon>Ascomycota</taxon>
        <taxon>Saccharomycotina</taxon>
        <taxon>Dipodascomycetes</taxon>
        <taxon>Dipodascales</taxon>
        <taxon>Trichomonascaceae</taxon>
        <taxon>Sugiyamaella</taxon>
    </lineage>
</organism>
<evidence type="ECO:0000313" key="10">
    <source>
        <dbReference type="Proteomes" id="UP000189580"/>
    </source>
</evidence>
<evidence type="ECO:0000256" key="5">
    <source>
        <dbReference type="ARBA" id="ARBA00022807"/>
    </source>
</evidence>
<dbReference type="GO" id="GO:0016579">
    <property type="term" value="P:protein deubiquitination"/>
    <property type="evidence" value="ECO:0007669"/>
    <property type="project" value="InterPro"/>
</dbReference>
<evidence type="ECO:0000256" key="4">
    <source>
        <dbReference type="ARBA" id="ARBA00022801"/>
    </source>
</evidence>
<feature type="region of interest" description="Disordered" evidence="7">
    <location>
        <begin position="141"/>
        <end position="191"/>
    </location>
</feature>
<accession>A0A167FV26</accession>
<dbReference type="KEGG" id="slb:AWJ20_3377"/>
<dbReference type="AlphaFoldDB" id="A0A167FV26"/>
<sequence length="704" mass="75618">MDCPSSSPLENVDKAIRDIFDALHDGEICEEEKTNLFVTLNYLLPGTFIEALNIIEAEKIVKYKQREQPDRTLWSIDLGVGLRNRVWRWKSLGQDLRDVAWPRPAPIATSSTSASPPASTSQALSSASASVSASASASTSASVPASVPASTQSPSVASLQPIAPDPKSTTTSSPHKRQPIAPSSIDASLGSKPRAWADIARPALAKPQLPAPTSSEPSVKAPSTKSNTPGISTTVAPRTATNVAVASQTPDVSAKQFNGTMSTGANGTTKTNGSTMEATNKPTPTNSTLPSNGGITIPSPVVTAAPPLALTLGKATSLYNYNSRRQADHARGLVNQGNICFMNSVLQVLTHSEHFYSLIMSLGSSVQHKMISDTPILDGLIEFMTEFSSPNPSPYTADSFYNIIIQNSRFRHLQRGRQEDAQEFLGMLLESLEDEFLKAEKLESDIDGAISAYSTPLSTANNSANSTAPNSPSMAASMTANAASWVEVGKKNKPLQSRFSGGGVTNTPIGKLFGGRFKSVLSFPSQNKPPSITYDPFQHVQLDISDERVTSIEEAIATMCEPETILYSTSQKGQTKATKQVLFDILPRVLIVHLKRFTYSFDSWGTGSDTDDVKKITKPISFSDDLTISTPDNVPHKYSLFAVVYHHGPSATVGHYTVDVKSRTGWTGIDDISLTKIHQPGTLSPDNSISTSKTAYLLFYTLDK</sequence>
<feature type="domain" description="USP" evidence="8">
    <location>
        <begin position="331"/>
        <end position="703"/>
    </location>
</feature>
<dbReference type="Gene3D" id="3.90.70.10">
    <property type="entry name" value="Cysteine proteinases"/>
    <property type="match status" value="1"/>
</dbReference>
<dbReference type="EMBL" id="CP014503">
    <property type="protein sequence ID" value="ANB15736.1"/>
    <property type="molecule type" value="Genomic_DNA"/>
</dbReference>
<dbReference type="PROSITE" id="PS50235">
    <property type="entry name" value="USP_3"/>
    <property type="match status" value="1"/>
</dbReference>
<comment type="catalytic activity">
    <reaction evidence="1 6">
        <text>Thiol-dependent hydrolysis of ester, thioester, amide, peptide and isopeptide bonds formed by the C-terminal Gly of ubiquitin (a 76-residue protein attached to proteins as an intracellular targeting signal).</text>
        <dbReference type="EC" id="3.4.19.12"/>
    </reaction>
</comment>
<feature type="region of interest" description="Disordered" evidence="7">
    <location>
        <begin position="205"/>
        <end position="234"/>
    </location>
</feature>
<dbReference type="RefSeq" id="XP_018738213.1">
    <property type="nucleotide sequence ID" value="XM_018880388.1"/>
</dbReference>
<dbReference type="InterPro" id="IPR018200">
    <property type="entry name" value="USP_CS"/>
</dbReference>
<dbReference type="SUPFAM" id="SSF54001">
    <property type="entry name" value="Cysteine proteinases"/>
    <property type="match status" value="1"/>
</dbReference>
<evidence type="ECO:0000259" key="8">
    <source>
        <dbReference type="PROSITE" id="PS50235"/>
    </source>
</evidence>
<feature type="region of interest" description="Disordered" evidence="7">
    <location>
        <begin position="254"/>
        <end position="292"/>
    </location>
</feature>
<evidence type="ECO:0000256" key="7">
    <source>
        <dbReference type="SAM" id="MobiDB-lite"/>
    </source>
</evidence>
<name>A0A167FV26_9ASCO</name>
<dbReference type="GO" id="GO:0005829">
    <property type="term" value="C:cytosol"/>
    <property type="evidence" value="ECO:0007669"/>
    <property type="project" value="TreeGrafter"/>
</dbReference>
<dbReference type="InterPro" id="IPR050164">
    <property type="entry name" value="Peptidase_C19"/>
</dbReference>
<dbReference type="PANTHER" id="PTHR24006">
    <property type="entry name" value="UBIQUITIN CARBOXYL-TERMINAL HYDROLASE"/>
    <property type="match status" value="1"/>
</dbReference>
<dbReference type="GO" id="GO:0006508">
    <property type="term" value="P:proteolysis"/>
    <property type="evidence" value="ECO:0007669"/>
    <property type="project" value="UniProtKB-KW"/>
</dbReference>
<feature type="compositionally biased region" description="Low complexity" evidence="7">
    <location>
        <begin position="141"/>
        <end position="158"/>
    </location>
</feature>
<gene>
    <name evidence="9" type="primary">UBP3</name>
    <name evidence="9" type="ORF">AWJ20_3377</name>
</gene>
<keyword evidence="10" id="KW-1185">Reference proteome</keyword>
<keyword evidence="4 6" id="KW-0378">Hydrolase</keyword>
<comment type="similarity">
    <text evidence="6">Belongs to the peptidase C19 family.</text>
</comment>
<evidence type="ECO:0000256" key="2">
    <source>
        <dbReference type="ARBA" id="ARBA00022670"/>
    </source>
</evidence>
<dbReference type="GeneID" id="30035392"/>
<dbReference type="PROSITE" id="PS00972">
    <property type="entry name" value="USP_1"/>
    <property type="match status" value="1"/>
</dbReference>
<dbReference type="Pfam" id="PF00443">
    <property type="entry name" value="UCH"/>
    <property type="match status" value="1"/>
</dbReference>
<dbReference type="OrthoDB" id="429671at2759"/>
<evidence type="ECO:0000256" key="3">
    <source>
        <dbReference type="ARBA" id="ARBA00022786"/>
    </source>
</evidence>
<feature type="compositionally biased region" description="Polar residues" evidence="7">
    <location>
        <begin position="211"/>
        <end position="234"/>
    </location>
</feature>
<keyword evidence="2 6" id="KW-0645">Protease</keyword>
<dbReference type="InterPro" id="IPR001394">
    <property type="entry name" value="Peptidase_C19_UCH"/>
</dbReference>
<dbReference type="PROSITE" id="PS00973">
    <property type="entry name" value="USP_2"/>
    <property type="match status" value="1"/>
</dbReference>
<evidence type="ECO:0000313" key="9">
    <source>
        <dbReference type="EMBL" id="ANB15736.1"/>
    </source>
</evidence>
<protein>
    <recommendedName>
        <fullName evidence="6">Ubiquitin carboxyl-terminal hydrolase</fullName>
        <ecNumber evidence="6">3.4.19.12</ecNumber>
    </recommendedName>
</protein>
<dbReference type="EC" id="3.4.19.12" evidence="6"/>
<evidence type="ECO:0000256" key="1">
    <source>
        <dbReference type="ARBA" id="ARBA00000707"/>
    </source>
</evidence>
<dbReference type="InterPro" id="IPR038765">
    <property type="entry name" value="Papain-like_cys_pep_sf"/>
</dbReference>
<reference evidence="9 10" key="1">
    <citation type="submission" date="2016-02" db="EMBL/GenBank/DDBJ databases">
        <title>Complete genome sequence and transcriptome regulation of the pentose utilising yeast Sugiyamaella lignohabitans.</title>
        <authorList>
            <person name="Bellasio M."/>
            <person name="Peymann A."/>
            <person name="Valli M."/>
            <person name="Sipitzky M."/>
            <person name="Graf A."/>
            <person name="Sauer M."/>
            <person name="Marx H."/>
            <person name="Mattanovich D."/>
        </authorList>
    </citation>
    <scope>NUCLEOTIDE SEQUENCE [LARGE SCALE GENOMIC DNA]</scope>
    <source>
        <strain evidence="9 10">CBS 10342</strain>
    </source>
</reference>
<dbReference type="Proteomes" id="UP000189580">
    <property type="component" value="Chromosome b"/>
</dbReference>
<keyword evidence="5 6" id="KW-0788">Thiol protease</keyword>
<dbReference type="GO" id="GO:0004843">
    <property type="term" value="F:cysteine-type deubiquitinase activity"/>
    <property type="evidence" value="ECO:0007669"/>
    <property type="project" value="UniProtKB-UniRule"/>
</dbReference>
<proteinExistence type="inferred from homology"/>
<dbReference type="InterPro" id="IPR028889">
    <property type="entry name" value="USP"/>
</dbReference>
<dbReference type="GO" id="GO:0005634">
    <property type="term" value="C:nucleus"/>
    <property type="evidence" value="ECO:0007669"/>
    <property type="project" value="TreeGrafter"/>
</dbReference>